<evidence type="ECO:0000313" key="1">
    <source>
        <dbReference type="EMBL" id="WAR27651.1"/>
    </source>
</evidence>
<protein>
    <submittedName>
        <fullName evidence="1">Uncharacterized protein</fullName>
    </submittedName>
</protein>
<sequence>MSKINALHDDKTTHITFIGRATSATTMSFLLHLFENCNKAVESTKMFKQLNTIYLFDNSLY</sequence>
<accession>A0ABY7G3P1</accession>
<keyword evidence="2" id="KW-1185">Reference proteome</keyword>
<name>A0ABY7G3P1_MYAAR</name>
<gene>
    <name evidence="1" type="ORF">MAR_013355</name>
</gene>
<proteinExistence type="predicted"/>
<dbReference type="EMBL" id="CP111026">
    <property type="protein sequence ID" value="WAR27651.1"/>
    <property type="molecule type" value="Genomic_DNA"/>
</dbReference>
<evidence type="ECO:0000313" key="2">
    <source>
        <dbReference type="Proteomes" id="UP001164746"/>
    </source>
</evidence>
<dbReference type="Proteomes" id="UP001164746">
    <property type="component" value="Chromosome 15"/>
</dbReference>
<organism evidence="1 2">
    <name type="scientific">Mya arenaria</name>
    <name type="common">Soft-shell clam</name>
    <dbReference type="NCBI Taxonomy" id="6604"/>
    <lineage>
        <taxon>Eukaryota</taxon>
        <taxon>Metazoa</taxon>
        <taxon>Spiralia</taxon>
        <taxon>Lophotrochozoa</taxon>
        <taxon>Mollusca</taxon>
        <taxon>Bivalvia</taxon>
        <taxon>Autobranchia</taxon>
        <taxon>Heteroconchia</taxon>
        <taxon>Euheterodonta</taxon>
        <taxon>Imparidentia</taxon>
        <taxon>Neoheterodontei</taxon>
        <taxon>Myida</taxon>
        <taxon>Myoidea</taxon>
        <taxon>Myidae</taxon>
        <taxon>Mya</taxon>
    </lineage>
</organism>
<reference evidence="1" key="1">
    <citation type="submission" date="2022-11" db="EMBL/GenBank/DDBJ databases">
        <title>Centuries of genome instability and evolution in soft-shell clam transmissible cancer (bioRxiv).</title>
        <authorList>
            <person name="Hart S.F.M."/>
            <person name="Yonemitsu M.A."/>
            <person name="Giersch R.M."/>
            <person name="Beal B.F."/>
            <person name="Arriagada G."/>
            <person name="Davis B.W."/>
            <person name="Ostrander E.A."/>
            <person name="Goff S.P."/>
            <person name="Metzger M.J."/>
        </authorList>
    </citation>
    <scope>NUCLEOTIDE SEQUENCE</scope>
    <source>
        <strain evidence="1">MELC-2E11</strain>
        <tissue evidence="1">Siphon/mantle</tissue>
    </source>
</reference>